<feature type="transmembrane region" description="Helical" evidence="2">
    <location>
        <begin position="49"/>
        <end position="66"/>
    </location>
</feature>
<feature type="transmembrane region" description="Helical" evidence="2">
    <location>
        <begin position="244"/>
        <end position="264"/>
    </location>
</feature>
<keyword evidence="2" id="KW-1133">Transmembrane helix</keyword>
<feature type="transmembrane region" description="Helical" evidence="2">
    <location>
        <begin position="87"/>
        <end position="108"/>
    </location>
</feature>
<evidence type="ECO:0000256" key="2">
    <source>
        <dbReference type="SAM" id="Phobius"/>
    </source>
</evidence>
<keyword evidence="4" id="KW-1185">Reference proteome</keyword>
<proteinExistence type="predicted"/>
<name>A0A1H7CVQ9_9FIRM</name>
<evidence type="ECO:0000313" key="4">
    <source>
        <dbReference type="Proteomes" id="UP000199662"/>
    </source>
</evidence>
<feature type="region of interest" description="Disordered" evidence="1">
    <location>
        <begin position="756"/>
        <end position="781"/>
    </location>
</feature>
<dbReference type="Proteomes" id="UP000199662">
    <property type="component" value="Unassembled WGS sequence"/>
</dbReference>
<feature type="compositionally biased region" description="Basic and acidic residues" evidence="1">
    <location>
        <begin position="761"/>
        <end position="774"/>
    </location>
</feature>
<dbReference type="STRING" id="84035.SAMN05660742_12623"/>
<feature type="transmembrane region" description="Helical" evidence="2">
    <location>
        <begin position="19"/>
        <end position="37"/>
    </location>
</feature>
<reference evidence="3 4" key="1">
    <citation type="submission" date="2016-10" db="EMBL/GenBank/DDBJ databases">
        <authorList>
            <person name="de Groot N.N."/>
        </authorList>
    </citation>
    <scope>NUCLEOTIDE SEQUENCE [LARGE SCALE GENOMIC DNA]</scope>
    <source>
        <strain evidence="3 4">DSM 2179</strain>
    </source>
</reference>
<gene>
    <name evidence="3" type="ORF">SAMN05660742_12623</name>
</gene>
<feature type="transmembrane region" description="Helical" evidence="2">
    <location>
        <begin position="161"/>
        <end position="183"/>
    </location>
</feature>
<dbReference type="EMBL" id="FNZK01000026">
    <property type="protein sequence ID" value="SEJ93661.1"/>
    <property type="molecule type" value="Genomic_DNA"/>
</dbReference>
<evidence type="ECO:0000256" key="1">
    <source>
        <dbReference type="SAM" id="MobiDB-lite"/>
    </source>
</evidence>
<keyword evidence="2" id="KW-0812">Transmembrane</keyword>
<organism evidence="3 4">
    <name type="scientific">Propionispira arboris</name>
    <dbReference type="NCBI Taxonomy" id="84035"/>
    <lineage>
        <taxon>Bacteria</taxon>
        <taxon>Bacillati</taxon>
        <taxon>Bacillota</taxon>
        <taxon>Negativicutes</taxon>
        <taxon>Selenomonadales</taxon>
        <taxon>Selenomonadaceae</taxon>
        <taxon>Propionispira</taxon>
    </lineage>
</organism>
<accession>A0A1H7CVQ9</accession>
<protein>
    <recommendedName>
        <fullName evidence="5">ABC-type transport system involved in multi-copper enzyme maturation, permease component</fullName>
    </recommendedName>
</protein>
<feature type="transmembrane region" description="Helical" evidence="2">
    <location>
        <begin position="128"/>
        <end position="149"/>
    </location>
</feature>
<feature type="transmembrane region" description="Helical" evidence="2">
    <location>
        <begin position="210"/>
        <end position="232"/>
    </location>
</feature>
<dbReference type="RefSeq" id="WP_091835401.1">
    <property type="nucleotide sequence ID" value="NZ_FNZK01000026.1"/>
</dbReference>
<dbReference type="AlphaFoldDB" id="A0A1H7CVQ9"/>
<keyword evidence="2" id="KW-0472">Membrane</keyword>
<sequence>MNIIMAIVRQEIFFELKGFGYWILVLLTNSLLLYSLFEDQHIVLRAIELYYVFFVFWNVGIISRDANKGTLTFLQVLPLNGVPVLSARFLASFLLLLLLGVELFLVSLSVRAFDFPNQVSFDNLFFSYWVNYIIVCINSISVVLFIDMLSGANHFRTMGLTLLYCIIHVGVDGDITTALPYWLPPCNFAVNLAVTNVPSQVTGLFPNGKLLGAILSEQLGLAGVLLGVSCYVYSKRCFEQRRRYVYVVLVLIAASAFFCGAYKLSAEYESREQSYKEAIAATEIDAQDTSLGAQLLETLEYKMSVQLLTGEHSMQCQTQLILSNETGRAVRTIPFTLKNYYKIEKIIDNTGKKLIWRRTGDFLEVDLPSPLPSGEQQSIQIDYHGKVREWFTNYDAEPRGFINFISPEMTLLRSGEAWYPIVGKYKLADILECPQYVGKVEQVLKSQKAVHRPVAFAIKVKTDQPMEIVTGLPILSTENLKNGQEVDFASDSAQDIFILAAPYKKTAAADLPVYSAALHAFSAATIQEQVRLRLDFYEKWIPLSGPHYFPIVEIPDFLLNNWLGQSPEYKRISLQNSIMIAESYFYLFPREDTDELELQKLHFEESVLFLWWPRFSTTDPGSIDAGLLSYMYVLYEENILGKDYYESVRQSWLQSEPVSQIANAGIDPDRKHVGGDNVMVKEVFLLLDDIRRSDLGDAGVKVYLQEIHARSISLENRDLNWTDVLQALDSCEKNLQITGYSVEQIQAATEASRQRALHMQQWDEKDGSNQKREPSVQLNIR</sequence>
<evidence type="ECO:0000313" key="3">
    <source>
        <dbReference type="EMBL" id="SEJ93661.1"/>
    </source>
</evidence>
<evidence type="ECO:0008006" key="5">
    <source>
        <dbReference type="Google" id="ProtNLM"/>
    </source>
</evidence>